<evidence type="ECO:0000256" key="5">
    <source>
        <dbReference type="ARBA" id="ARBA00013200"/>
    </source>
</evidence>
<dbReference type="GO" id="GO:0008818">
    <property type="term" value="F:cobalamin 5'-phosphate synthase activity"/>
    <property type="evidence" value="ECO:0007669"/>
    <property type="project" value="UniProtKB-UniRule"/>
</dbReference>
<evidence type="ECO:0000256" key="2">
    <source>
        <dbReference type="ARBA" id="ARBA00004651"/>
    </source>
</evidence>
<evidence type="ECO:0000256" key="1">
    <source>
        <dbReference type="ARBA" id="ARBA00001946"/>
    </source>
</evidence>
<comment type="catalytic activity">
    <reaction evidence="17 19">
        <text>alpha-ribazole + adenosylcob(III)inamide-GDP = adenosylcob(III)alamin + GMP + H(+)</text>
        <dbReference type="Rhea" id="RHEA:16049"/>
        <dbReference type="ChEBI" id="CHEBI:10329"/>
        <dbReference type="ChEBI" id="CHEBI:15378"/>
        <dbReference type="ChEBI" id="CHEBI:18408"/>
        <dbReference type="ChEBI" id="CHEBI:58115"/>
        <dbReference type="ChEBI" id="CHEBI:60487"/>
        <dbReference type="EC" id="2.7.8.26"/>
    </reaction>
</comment>
<keyword evidence="7 19" id="KW-1003">Cell membrane</keyword>
<evidence type="ECO:0000313" key="20">
    <source>
        <dbReference type="EMBL" id="MCT4702061.1"/>
    </source>
</evidence>
<dbReference type="Proteomes" id="UP001150641">
    <property type="component" value="Unassembled WGS sequence"/>
</dbReference>
<dbReference type="NCBIfam" id="TIGR00317">
    <property type="entry name" value="cobS"/>
    <property type="match status" value="1"/>
</dbReference>
<evidence type="ECO:0000256" key="15">
    <source>
        <dbReference type="ARBA" id="ARBA00032605"/>
    </source>
</evidence>
<comment type="caution">
    <text evidence="20">The sequence shown here is derived from an EMBL/GenBank/DDBJ whole genome shotgun (WGS) entry which is preliminary data.</text>
</comment>
<gene>
    <name evidence="19 20" type="primary">cobS</name>
    <name evidence="20" type="ORF">MUA00_09635</name>
</gene>
<reference evidence="20" key="1">
    <citation type="submission" date="2022-03" db="EMBL/GenBank/DDBJ databases">
        <title>Proposal of a novel genus Dryocolo and two novel species.</title>
        <authorList>
            <person name="Maddock D.W."/>
            <person name="Brady C.L."/>
            <person name="Denman S."/>
            <person name="Arnold D."/>
        </authorList>
    </citation>
    <scope>NUCLEOTIDE SEQUENCE</scope>
    <source>
        <strain evidence="20">H6W4</strain>
    </source>
</reference>
<dbReference type="Pfam" id="PF02654">
    <property type="entry name" value="CobS"/>
    <property type="match status" value="1"/>
</dbReference>
<comment type="cofactor">
    <cofactor evidence="1 19">
        <name>Mg(2+)</name>
        <dbReference type="ChEBI" id="CHEBI:18420"/>
    </cofactor>
</comment>
<evidence type="ECO:0000256" key="16">
    <source>
        <dbReference type="ARBA" id="ARBA00032853"/>
    </source>
</evidence>
<dbReference type="InterPro" id="IPR003805">
    <property type="entry name" value="CobS"/>
</dbReference>
<dbReference type="PANTHER" id="PTHR34148">
    <property type="entry name" value="ADENOSYLCOBINAMIDE-GDP RIBAZOLETRANSFERASE"/>
    <property type="match status" value="1"/>
</dbReference>
<protein>
    <recommendedName>
        <fullName evidence="6 19">Adenosylcobinamide-GDP ribazoletransferase</fullName>
        <ecNumber evidence="5 19">2.7.8.26</ecNumber>
    </recommendedName>
    <alternativeName>
        <fullName evidence="16 19">Cobalamin synthase</fullName>
    </alternativeName>
    <alternativeName>
        <fullName evidence="15 19">Cobalamin-5'-phosphate synthase</fullName>
    </alternativeName>
</protein>
<sequence length="246" mass="26018">MFRLYFATLQFMSRLPVPGRWSQGLEVDQYVRGIITFPFVGLLLGALAGLVFVVLQPWCGLPLAALAYVLALALLTGGFHLDGLADTCDGVFSARSRERMLEIMRDSRLGTHGGLALIIVIVAKVLVVSELSLRGSHMLAVLAAASVAGRSASVLLMYNQKYAREKGLGNLFIGKVSGKQTALTLAGGAALSLLLVPATGLFAFAITLAAMSVLAWMLRRTLGGQTGDTLGAAIELGEVIFLLALL</sequence>
<keyword evidence="21" id="KW-1185">Reference proteome</keyword>
<evidence type="ECO:0000256" key="6">
    <source>
        <dbReference type="ARBA" id="ARBA00015850"/>
    </source>
</evidence>
<keyword evidence="8 19" id="KW-0169">Cobalamin biosynthesis</keyword>
<comment type="subcellular location">
    <subcellularLocation>
        <location evidence="2 19">Cell membrane</location>
        <topology evidence="2 19">Multi-pass membrane protein</topology>
    </subcellularLocation>
</comment>
<evidence type="ECO:0000256" key="17">
    <source>
        <dbReference type="ARBA" id="ARBA00048623"/>
    </source>
</evidence>
<evidence type="ECO:0000256" key="8">
    <source>
        <dbReference type="ARBA" id="ARBA00022573"/>
    </source>
</evidence>
<evidence type="ECO:0000256" key="13">
    <source>
        <dbReference type="ARBA" id="ARBA00023136"/>
    </source>
</evidence>
<evidence type="ECO:0000313" key="21">
    <source>
        <dbReference type="Proteomes" id="UP001150641"/>
    </source>
</evidence>
<keyword evidence="9 19" id="KW-0808">Transferase</keyword>
<accession>A0A9X2W7Q9</accession>
<feature type="transmembrane region" description="Helical" evidence="19">
    <location>
        <begin position="61"/>
        <end position="81"/>
    </location>
</feature>
<keyword evidence="13 19" id="KW-0472">Membrane</keyword>
<dbReference type="RefSeq" id="WP_271123106.1">
    <property type="nucleotide sequence ID" value="NZ_JALHAN010000064.1"/>
</dbReference>
<proteinExistence type="inferred from homology"/>
<evidence type="ECO:0000256" key="3">
    <source>
        <dbReference type="ARBA" id="ARBA00004663"/>
    </source>
</evidence>
<organism evidence="20 21">
    <name type="scientific">Dryocola boscaweniae</name>
    <dbReference type="NCBI Taxonomy" id="2925397"/>
    <lineage>
        <taxon>Bacteria</taxon>
        <taxon>Pseudomonadati</taxon>
        <taxon>Pseudomonadota</taxon>
        <taxon>Gammaproteobacteria</taxon>
        <taxon>Enterobacterales</taxon>
        <taxon>Enterobacteriaceae</taxon>
        <taxon>Dryocola</taxon>
    </lineage>
</organism>
<evidence type="ECO:0000256" key="10">
    <source>
        <dbReference type="ARBA" id="ARBA00022692"/>
    </source>
</evidence>
<dbReference type="GO" id="GO:0005886">
    <property type="term" value="C:plasma membrane"/>
    <property type="evidence" value="ECO:0007669"/>
    <property type="project" value="UniProtKB-SubCell"/>
</dbReference>
<comment type="function">
    <text evidence="14 19">Joins adenosylcobinamide-GDP and alpha-ribazole to generate adenosylcobalamin (Ado-cobalamin). Also synthesizes adenosylcobalamin 5'-phosphate from adenosylcobinamide-GDP and alpha-ribazole 5'-phosphate.</text>
</comment>
<comment type="pathway">
    <text evidence="3 19">Cofactor biosynthesis; adenosylcobalamin biosynthesis; adenosylcobalamin from cob(II)yrinate a,c-diamide: step 7/7.</text>
</comment>
<keyword evidence="10 19" id="KW-0812">Transmembrane</keyword>
<comment type="catalytic activity">
    <reaction evidence="18 19">
        <text>alpha-ribazole 5'-phosphate + adenosylcob(III)inamide-GDP = adenosylcob(III)alamin 5'-phosphate + GMP + H(+)</text>
        <dbReference type="Rhea" id="RHEA:23560"/>
        <dbReference type="ChEBI" id="CHEBI:15378"/>
        <dbReference type="ChEBI" id="CHEBI:57918"/>
        <dbReference type="ChEBI" id="CHEBI:58115"/>
        <dbReference type="ChEBI" id="CHEBI:60487"/>
        <dbReference type="ChEBI" id="CHEBI:60493"/>
        <dbReference type="EC" id="2.7.8.26"/>
    </reaction>
</comment>
<dbReference type="AlphaFoldDB" id="A0A9X2W7Q9"/>
<evidence type="ECO:0000256" key="14">
    <source>
        <dbReference type="ARBA" id="ARBA00025228"/>
    </source>
</evidence>
<evidence type="ECO:0000256" key="12">
    <source>
        <dbReference type="ARBA" id="ARBA00022989"/>
    </source>
</evidence>
<dbReference type="HAMAP" id="MF_00719">
    <property type="entry name" value="CobS"/>
    <property type="match status" value="1"/>
</dbReference>
<evidence type="ECO:0000256" key="9">
    <source>
        <dbReference type="ARBA" id="ARBA00022679"/>
    </source>
</evidence>
<dbReference type="GO" id="GO:0009236">
    <property type="term" value="P:cobalamin biosynthetic process"/>
    <property type="evidence" value="ECO:0007669"/>
    <property type="project" value="UniProtKB-UniRule"/>
</dbReference>
<evidence type="ECO:0000256" key="11">
    <source>
        <dbReference type="ARBA" id="ARBA00022842"/>
    </source>
</evidence>
<name>A0A9X2W7Q9_9ENTR</name>
<keyword evidence="11 19" id="KW-0460">Magnesium</keyword>
<feature type="transmembrane region" description="Helical" evidence="19">
    <location>
        <begin position="194"/>
        <end position="218"/>
    </location>
</feature>
<dbReference type="GO" id="GO:0051073">
    <property type="term" value="F:adenosylcobinamide-GDP ribazoletransferase activity"/>
    <property type="evidence" value="ECO:0007669"/>
    <property type="project" value="UniProtKB-UniRule"/>
</dbReference>
<feature type="transmembrane region" description="Helical" evidence="19">
    <location>
        <begin position="109"/>
        <end position="127"/>
    </location>
</feature>
<comment type="similarity">
    <text evidence="4 19">Belongs to the CobS family.</text>
</comment>
<feature type="transmembrane region" description="Helical" evidence="19">
    <location>
        <begin position="30"/>
        <end position="54"/>
    </location>
</feature>
<evidence type="ECO:0000256" key="7">
    <source>
        <dbReference type="ARBA" id="ARBA00022475"/>
    </source>
</evidence>
<dbReference type="EC" id="2.7.8.26" evidence="5 19"/>
<dbReference type="PANTHER" id="PTHR34148:SF1">
    <property type="entry name" value="ADENOSYLCOBINAMIDE-GDP RIBAZOLETRANSFERASE"/>
    <property type="match status" value="1"/>
</dbReference>
<evidence type="ECO:0000256" key="19">
    <source>
        <dbReference type="HAMAP-Rule" id="MF_00719"/>
    </source>
</evidence>
<evidence type="ECO:0000256" key="4">
    <source>
        <dbReference type="ARBA" id="ARBA00010561"/>
    </source>
</evidence>
<evidence type="ECO:0000256" key="18">
    <source>
        <dbReference type="ARBA" id="ARBA00049504"/>
    </source>
</evidence>
<dbReference type="EMBL" id="JALHAP010000077">
    <property type="protein sequence ID" value="MCT4702061.1"/>
    <property type="molecule type" value="Genomic_DNA"/>
</dbReference>
<feature type="transmembrane region" description="Helical" evidence="19">
    <location>
        <begin position="139"/>
        <end position="158"/>
    </location>
</feature>
<keyword evidence="12 19" id="KW-1133">Transmembrane helix</keyword>